<dbReference type="RefSeq" id="WP_010264215.1">
    <property type="nucleotide sequence ID" value="NZ_JAVRET010000024.1"/>
</dbReference>
<feature type="compositionally biased region" description="Basic and acidic residues" evidence="1">
    <location>
        <begin position="82"/>
        <end position="93"/>
    </location>
</feature>
<evidence type="ECO:0000313" key="3">
    <source>
        <dbReference type="Proteomes" id="UP001183610"/>
    </source>
</evidence>
<comment type="caution">
    <text evidence="2">The sequence shown here is derived from an EMBL/GenBank/DDBJ whole genome shotgun (WGS) entry which is preliminary data.</text>
</comment>
<accession>A0ABU2QZN6</accession>
<gene>
    <name evidence="2" type="ORF">RM698_12735</name>
</gene>
<keyword evidence="3" id="KW-1185">Reference proteome</keyword>
<organism evidence="2 3">
    <name type="scientific">Streptomyces evansiae</name>
    <dbReference type="NCBI Taxonomy" id="3075535"/>
    <lineage>
        <taxon>Bacteria</taxon>
        <taxon>Bacillati</taxon>
        <taxon>Actinomycetota</taxon>
        <taxon>Actinomycetes</taxon>
        <taxon>Kitasatosporales</taxon>
        <taxon>Streptomycetaceae</taxon>
        <taxon>Streptomyces</taxon>
    </lineage>
</organism>
<dbReference type="EMBL" id="JAVRET010000024">
    <property type="protein sequence ID" value="MDT0409914.1"/>
    <property type="molecule type" value="Genomic_DNA"/>
</dbReference>
<reference evidence="3" key="1">
    <citation type="submission" date="2023-07" db="EMBL/GenBank/DDBJ databases">
        <title>30 novel species of actinomycetes from the DSMZ collection.</title>
        <authorList>
            <person name="Nouioui I."/>
        </authorList>
    </citation>
    <scope>NUCLEOTIDE SEQUENCE [LARGE SCALE GENOMIC DNA]</scope>
    <source>
        <strain evidence="3">DSM 41979</strain>
    </source>
</reference>
<evidence type="ECO:0000313" key="2">
    <source>
        <dbReference type="EMBL" id="MDT0409914.1"/>
    </source>
</evidence>
<evidence type="ECO:0008006" key="4">
    <source>
        <dbReference type="Google" id="ProtNLM"/>
    </source>
</evidence>
<evidence type="ECO:0000256" key="1">
    <source>
        <dbReference type="SAM" id="MobiDB-lite"/>
    </source>
</evidence>
<proteinExistence type="predicted"/>
<name>A0ABU2QZN6_9ACTN</name>
<feature type="region of interest" description="Disordered" evidence="1">
    <location>
        <begin position="81"/>
        <end position="105"/>
    </location>
</feature>
<sequence length="105" mass="11625">MPRARARGADTLRCPACGTRLLTQWVGHTAALHARVALPPPDEPRPLATAREEIAGNPNRLVWCLPRSPYAPPRLRWTGARHPPDCPHQHLPDHNCPPAEPSTLF</sequence>
<dbReference type="Proteomes" id="UP001183610">
    <property type="component" value="Unassembled WGS sequence"/>
</dbReference>
<protein>
    <recommendedName>
        <fullName evidence="4">C2H2-type domain-containing protein</fullName>
    </recommendedName>
</protein>